<keyword evidence="5" id="KW-0521">NADP</keyword>
<feature type="region of interest" description="Disordered" evidence="6">
    <location>
        <begin position="1"/>
        <end position="31"/>
    </location>
</feature>
<sequence length="285" mass="30645">MIPAMPLPAESSVPSAAAPSASTAPRALREPMTAPVRNTTIDALLAHRTIRAFTDEPVGEEVMRTLLTVARASATSSYFQQTTIIRVRDAAARDAVHAASGQPYVGGDRGELLVLVVDLHRNAVIRERAGAPTEPLERAYTFLQGCQDTMIAAQSMVAAAESLGLGTCYLGSILGDPAGLIAALGLPERTFPLLGLLVGHPAQEPQYKPRLPEEITVGVDSYPPLEEHGEALSAYDERVTEYYDLRDASRRVDSFTEQIVRMVGQGRAAQAPVLDVLHSQRLCLH</sequence>
<dbReference type="InterPro" id="IPR000415">
    <property type="entry name" value="Nitroreductase-like"/>
</dbReference>
<dbReference type="EMBL" id="FQYL01000007">
    <property type="protein sequence ID" value="SHI91268.1"/>
    <property type="molecule type" value="Genomic_DNA"/>
</dbReference>
<organism evidence="8 9">
    <name type="scientific">Actinomyces denticolens</name>
    <dbReference type="NCBI Taxonomy" id="52767"/>
    <lineage>
        <taxon>Bacteria</taxon>
        <taxon>Bacillati</taxon>
        <taxon>Actinomycetota</taxon>
        <taxon>Actinomycetes</taxon>
        <taxon>Actinomycetales</taxon>
        <taxon>Actinomycetaceae</taxon>
        <taxon>Actinomyces</taxon>
    </lineage>
</organism>
<dbReference type="PIRSF" id="PIRSF005426">
    <property type="entry name" value="Frp"/>
    <property type="match status" value="1"/>
</dbReference>
<evidence type="ECO:0000256" key="4">
    <source>
        <dbReference type="ARBA" id="ARBA00023002"/>
    </source>
</evidence>
<evidence type="ECO:0000256" key="5">
    <source>
        <dbReference type="PIRNR" id="PIRNR005426"/>
    </source>
</evidence>
<dbReference type="PANTHER" id="PTHR43425:SF2">
    <property type="entry name" value="OXYGEN-INSENSITIVE NADPH NITROREDUCTASE"/>
    <property type="match status" value="1"/>
</dbReference>
<evidence type="ECO:0000313" key="8">
    <source>
        <dbReference type="EMBL" id="SHI91268.1"/>
    </source>
</evidence>
<accession>A0ABY1IB22</accession>
<proteinExistence type="inferred from homology"/>
<feature type="domain" description="Nitroreductase" evidence="7">
    <location>
        <begin position="46"/>
        <end position="200"/>
    </location>
</feature>
<dbReference type="Proteomes" id="UP000184390">
    <property type="component" value="Unassembled WGS sequence"/>
</dbReference>
<evidence type="ECO:0000256" key="2">
    <source>
        <dbReference type="ARBA" id="ARBA00022630"/>
    </source>
</evidence>
<keyword evidence="9" id="KW-1185">Reference proteome</keyword>
<keyword evidence="4 5" id="KW-0560">Oxidoreductase</keyword>
<dbReference type="PANTHER" id="PTHR43425">
    <property type="entry name" value="OXYGEN-INSENSITIVE NADPH NITROREDUCTASE"/>
    <property type="match status" value="1"/>
</dbReference>
<dbReference type="Gene3D" id="3.40.109.10">
    <property type="entry name" value="NADH Oxidase"/>
    <property type="match status" value="1"/>
</dbReference>
<reference evidence="8 9" key="1">
    <citation type="submission" date="2016-11" db="EMBL/GenBank/DDBJ databases">
        <authorList>
            <person name="Varghese N."/>
            <person name="Submissions S."/>
        </authorList>
    </citation>
    <scope>NUCLEOTIDE SEQUENCE [LARGE SCALE GENOMIC DNA]</scope>
    <source>
        <strain evidence="8 9">PA</strain>
    </source>
</reference>
<comment type="caution">
    <text evidence="8">The sequence shown here is derived from an EMBL/GenBank/DDBJ whole genome shotgun (WGS) entry which is preliminary data.</text>
</comment>
<keyword evidence="3 5" id="KW-0288">FMN</keyword>
<dbReference type="InterPro" id="IPR029479">
    <property type="entry name" value="Nitroreductase"/>
</dbReference>
<dbReference type="SUPFAM" id="SSF55469">
    <property type="entry name" value="FMN-dependent nitroreductase-like"/>
    <property type="match status" value="1"/>
</dbReference>
<dbReference type="InterPro" id="IPR016446">
    <property type="entry name" value="Flavin_OxRdtase_Frp"/>
</dbReference>
<comment type="similarity">
    <text evidence="1 5">Belongs to the flavin oxidoreductase frp family.</text>
</comment>
<dbReference type="Pfam" id="PF00881">
    <property type="entry name" value="Nitroreductase"/>
    <property type="match status" value="1"/>
</dbReference>
<evidence type="ECO:0000259" key="7">
    <source>
        <dbReference type="Pfam" id="PF00881"/>
    </source>
</evidence>
<evidence type="ECO:0000256" key="6">
    <source>
        <dbReference type="SAM" id="MobiDB-lite"/>
    </source>
</evidence>
<evidence type="ECO:0000313" key="9">
    <source>
        <dbReference type="Proteomes" id="UP000184390"/>
    </source>
</evidence>
<evidence type="ECO:0000256" key="3">
    <source>
        <dbReference type="ARBA" id="ARBA00022643"/>
    </source>
</evidence>
<evidence type="ECO:0000256" key="1">
    <source>
        <dbReference type="ARBA" id="ARBA00008366"/>
    </source>
</evidence>
<protein>
    <submittedName>
        <fullName evidence="8">Nitroreductase</fullName>
    </submittedName>
</protein>
<name>A0ABY1IB22_9ACTO</name>
<keyword evidence="2 5" id="KW-0285">Flavoprotein</keyword>
<feature type="compositionally biased region" description="Low complexity" evidence="6">
    <location>
        <begin position="7"/>
        <end position="26"/>
    </location>
</feature>
<gene>
    <name evidence="8" type="ORF">SAMN05216246_10725</name>
</gene>